<reference evidence="13" key="1">
    <citation type="submission" date="2023-03" db="EMBL/GenBank/DDBJ databases">
        <authorList>
            <person name="Steffen K."/>
            <person name="Cardenas P."/>
        </authorList>
    </citation>
    <scope>NUCLEOTIDE SEQUENCE</scope>
</reference>
<dbReference type="GO" id="GO:0000439">
    <property type="term" value="C:transcription factor TFIIH core complex"/>
    <property type="evidence" value="ECO:0007669"/>
    <property type="project" value="UniProtKB-UniRule"/>
</dbReference>
<evidence type="ECO:0000256" key="2">
    <source>
        <dbReference type="ARBA" id="ARBA00005273"/>
    </source>
</evidence>
<feature type="chain" id="PRO_5041415214" description="General transcription factor IIH subunit 3" evidence="12">
    <location>
        <begin position="20"/>
        <end position="291"/>
    </location>
</feature>
<comment type="subunit">
    <text evidence="11">Part of a TFIID-containing RNA polymerase II pre-initiation complex that is composed of TBP and at least GTF2A1, GTF2A2, GTF2E1, GTF2E2, GTF2F1, GTF2H2, GTF2H3, GTF2H4, GTF2H5, GTF2B, TCEA1, ERCC2, ERCC3, TAF1, TAF2, TAF3, TAF4, TAF5, TAF6, TAF7, TAF8, TAF9, TAF10, TAF11, TAF12 and TAF13. Component of the 7-subunit TFIIH core complex composed of XPB/ERCC3, XPD/ERCC2, GTF2H1, GTF2H2, GTF2H3, GTF2H4 and GTF2H5, which is active in NER. The core complex associates with the 3-subunit CDK-activating kinase (CAK) module composed of CCNH/cyclin H, CDK7 and MNAT1 to form the 10-subunit holoenzyme (holo-TFIIH) active in transcription. Interacts with RARA; the interaction requires prior phosphorylation of RARA on 'Ser-369' which then enhances interaction of RARA with CDK7.</text>
</comment>
<keyword evidence="4 11" id="KW-0227">DNA damage</keyword>
<dbReference type="Proteomes" id="UP001174909">
    <property type="component" value="Unassembled WGS sequence"/>
</dbReference>
<keyword evidence="5 11" id="KW-0863">Zinc-finger</keyword>
<evidence type="ECO:0000256" key="7">
    <source>
        <dbReference type="ARBA" id="ARBA00023015"/>
    </source>
</evidence>
<keyword evidence="14" id="KW-1185">Reference proteome</keyword>
<evidence type="ECO:0000256" key="5">
    <source>
        <dbReference type="ARBA" id="ARBA00022771"/>
    </source>
</evidence>
<evidence type="ECO:0000256" key="1">
    <source>
        <dbReference type="ARBA" id="ARBA00004123"/>
    </source>
</evidence>
<dbReference type="GO" id="GO:0005675">
    <property type="term" value="C:transcription factor TFIIH holo complex"/>
    <property type="evidence" value="ECO:0007669"/>
    <property type="project" value="UniProtKB-UniRule"/>
</dbReference>
<dbReference type="PANTHER" id="PTHR12831">
    <property type="entry name" value="TRANSCRIPTION INITIATION FACTOR IIH TFIIH , POLYPEPTIDE 3-RELATED"/>
    <property type="match status" value="1"/>
</dbReference>
<protein>
    <recommendedName>
        <fullName evidence="11">General transcription factor IIH subunit 3</fullName>
    </recommendedName>
    <alternativeName>
        <fullName evidence="11">General transcription factor IIH polypeptide 3</fullName>
    </alternativeName>
</protein>
<evidence type="ECO:0000256" key="6">
    <source>
        <dbReference type="ARBA" id="ARBA00022833"/>
    </source>
</evidence>
<evidence type="ECO:0000313" key="13">
    <source>
        <dbReference type="EMBL" id="CAI8052630.1"/>
    </source>
</evidence>
<keyword evidence="6 11" id="KW-0862">Zinc</keyword>
<accession>A0AA35XIC9</accession>
<dbReference type="PANTHER" id="PTHR12831:SF0">
    <property type="entry name" value="GENERAL TRANSCRIPTION FACTOR IIH SUBUNIT 3"/>
    <property type="match status" value="1"/>
</dbReference>
<comment type="function">
    <text evidence="11">Component of the general transcription and DNA repair factor IIH (TFIIH) core complex, which is involved in general and transcription-coupled nucleotide excision repair (NER) of damaged DNA and, when complexed to CAK, in RNA transcription by RNA polymerase II. In NER, TFIIH acts by opening DNA around the lesion to allow the excision of the damaged oligonucleotide and its replacement by a new DNA fragment. In transcription, TFIIH has an essential role in transcription initiation. When the pre-initiation complex (PIC) has been established, TFIIH is required for promoter opening and promoter escape. Phosphorylation of the C-terminal tail (CTD) of the largest subunit of RNA polymerase II by the kinase module CAK controls the initiation of transcription.</text>
</comment>
<evidence type="ECO:0000256" key="10">
    <source>
        <dbReference type="ARBA" id="ARBA00023242"/>
    </source>
</evidence>
<evidence type="ECO:0000256" key="11">
    <source>
        <dbReference type="RuleBase" id="RU368090"/>
    </source>
</evidence>
<comment type="subcellular location">
    <subcellularLocation>
        <location evidence="1 11">Nucleus</location>
    </subcellularLocation>
</comment>
<evidence type="ECO:0000256" key="8">
    <source>
        <dbReference type="ARBA" id="ARBA00023163"/>
    </source>
</evidence>
<dbReference type="InterPro" id="IPR036465">
    <property type="entry name" value="vWFA_dom_sf"/>
</dbReference>
<name>A0AA35XIC9_GEOBA</name>
<dbReference type="GO" id="GO:0008270">
    <property type="term" value="F:zinc ion binding"/>
    <property type="evidence" value="ECO:0007669"/>
    <property type="project" value="UniProtKB-KW"/>
</dbReference>
<gene>
    <name evidence="13" type="ORF">GBAR_LOCUS28783</name>
</gene>
<dbReference type="GO" id="GO:0006355">
    <property type="term" value="P:regulation of DNA-templated transcription"/>
    <property type="evidence" value="ECO:0007669"/>
    <property type="project" value="InterPro"/>
</dbReference>
<feature type="non-terminal residue" evidence="13">
    <location>
        <position position="1"/>
    </location>
</feature>
<dbReference type="Gene3D" id="3.40.50.410">
    <property type="entry name" value="von Willebrand factor, type A domain"/>
    <property type="match status" value="1"/>
</dbReference>
<keyword evidence="10 11" id="KW-0539">Nucleus</keyword>
<dbReference type="Pfam" id="PF03850">
    <property type="entry name" value="Tfb4"/>
    <property type="match status" value="1"/>
</dbReference>
<organism evidence="13 14">
    <name type="scientific">Geodia barretti</name>
    <name type="common">Barrett's horny sponge</name>
    <dbReference type="NCBI Taxonomy" id="519541"/>
    <lineage>
        <taxon>Eukaryota</taxon>
        <taxon>Metazoa</taxon>
        <taxon>Porifera</taxon>
        <taxon>Demospongiae</taxon>
        <taxon>Heteroscleromorpha</taxon>
        <taxon>Tetractinellida</taxon>
        <taxon>Astrophorina</taxon>
        <taxon>Geodiidae</taxon>
        <taxon>Geodia</taxon>
    </lineage>
</organism>
<evidence type="ECO:0000313" key="14">
    <source>
        <dbReference type="Proteomes" id="UP001174909"/>
    </source>
</evidence>
<keyword evidence="8 11" id="KW-0804">Transcription</keyword>
<comment type="caution">
    <text evidence="13">The sequence shown here is derived from an EMBL/GenBank/DDBJ whole genome shotgun (WGS) entry which is preliminary data.</text>
</comment>
<keyword evidence="9 11" id="KW-0234">DNA repair</keyword>
<evidence type="ECO:0000256" key="3">
    <source>
        <dbReference type="ARBA" id="ARBA00022723"/>
    </source>
</evidence>
<keyword evidence="3 11" id="KW-0479">Metal-binding</keyword>
<proteinExistence type="inferred from homology"/>
<evidence type="ECO:0000256" key="9">
    <source>
        <dbReference type="ARBA" id="ARBA00023204"/>
    </source>
</evidence>
<evidence type="ECO:0000256" key="12">
    <source>
        <dbReference type="SAM" id="SignalP"/>
    </source>
</evidence>
<dbReference type="AlphaFoldDB" id="A0AA35XIC9"/>
<dbReference type="GO" id="GO:0006289">
    <property type="term" value="P:nucleotide-excision repair"/>
    <property type="evidence" value="ECO:0007669"/>
    <property type="project" value="UniProtKB-UniRule"/>
</dbReference>
<comment type="similarity">
    <text evidence="2 11">Belongs to the TFB4 family.</text>
</comment>
<dbReference type="EMBL" id="CASHTH010004028">
    <property type="protein sequence ID" value="CAI8052630.1"/>
    <property type="molecule type" value="Genomic_DNA"/>
</dbReference>
<evidence type="ECO:0000256" key="4">
    <source>
        <dbReference type="ARBA" id="ARBA00022763"/>
    </source>
</evidence>
<sequence length="291" mass="32094">NVVTHAVCLCFSCVQLSVAQCLDNVTTFLNSYLLLQQTNSVGVCLCHQGGSRMVYPVAGREEAGLQETEETTSGKYEPLVHMNRVLTEEIRKTVTETASHPVHSTSALSGALSKCLCYIQRRCREAPLGTKVNSRILVIMSSQDTASQYVPVMNCIFAAQKHKIVIDSCVLWQDSGFLQQASDITGGIYIKTPEPAGLLQFLIWTFLPDETSRDKLMLPSAVKVDYHASCFCHHRLVDVGHVCSVCLSIFCQFTPICSMCQAHFKLPNLPLVKAGKSKKKKNAKVRDHGQA</sequence>
<dbReference type="InterPro" id="IPR004600">
    <property type="entry name" value="TFIIH_Tfb4/GTF2H3"/>
</dbReference>
<feature type="signal peptide" evidence="12">
    <location>
        <begin position="1"/>
        <end position="19"/>
    </location>
</feature>
<keyword evidence="12" id="KW-0732">Signal</keyword>
<keyword evidence="7 11" id="KW-0805">Transcription regulation</keyword>